<evidence type="ECO:0000313" key="1">
    <source>
        <dbReference type="EMBL" id="VDM69288.1"/>
    </source>
</evidence>
<proteinExistence type="predicted"/>
<dbReference type="EMBL" id="UYYB01011714">
    <property type="protein sequence ID" value="VDM69288.1"/>
    <property type="molecule type" value="Genomic_DNA"/>
</dbReference>
<dbReference type="AlphaFoldDB" id="A0A3P7KN65"/>
<reference evidence="1 2" key="1">
    <citation type="submission" date="2018-11" db="EMBL/GenBank/DDBJ databases">
        <authorList>
            <consortium name="Pathogen Informatics"/>
        </authorList>
    </citation>
    <scope>NUCLEOTIDE SEQUENCE [LARGE SCALE GENOMIC DNA]</scope>
</reference>
<organism evidence="1 2">
    <name type="scientific">Strongylus vulgaris</name>
    <name type="common">Blood worm</name>
    <dbReference type="NCBI Taxonomy" id="40348"/>
    <lineage>
        <taxon>Eukaryota</taxon>
        <taxon>Metazoa</taxon>
        <taxon>Ecdysozoa</taxon>
        <taxon>Nematoda</taxon>
        <taxon>Chromadorea</taxon>
        <taxon>Rhabditida</taxon>
        <taxon>Rhabditina</taxon>
        <taxon>Rhabditomorpha</taxon>
        <taxon>Strongyloidea</taxon>
        <taxon>Strongylidae</taxon>
        <taxon>Strongylus</taxon>
    </lineage>
</organism>
<dbReference type="Proteomes" id="UP000270094">
    <property type="component" value="Unassembled WGS sequence"/>
</dbReference>
<name>A0A3P7KN65_STRVU</name>
<protein>
    <submittedName>
        <fullName evidence="1">Uncharacterized protein</fullName>
    </submittedName>
</protein>
<sequence length="154" mass="18071">MDEQYRELYHRNKRLETKLRQRVDELDDVKKDLVVTTDRLIATKNAFEEIHGVARKLYKELRGTREVVYDQQLEMEVWWSKEESLSALISQNRQLVEAIGSKVTPEITNCCAVLSDYLKASEEHCGVYNKQIGRKLSKSNSNNELIFFRLLVPH</sequence>
<accession>A0A3P7KN65</accession>
<dbReference type="OrthoDB" id="5868966at2759"/>
<keyword evidence="2" id="KW-1185">Reference proteome</keyword>
<evidence type="ECO:0000313" key="2">
    <source>
        <dbReference type="Proteomes" id="UP000270094"/>
    </source>
</evidence>
<gene>
    <name evidence="1" type="ORF">SVUK_LOCUS4286</name>
</gene>